<accession>A0A1Z5HU54</accession>
<dbReference type="CDD" id="cd08504">
    <property type="entry name" value="PBP2_OppA"/>
    <property type="match status" value="1"/>
</dbReference>
<evidence type="ECO:0000313" key="7">
    <source>
        <dbReference type="EMBL" id="GAW92861.1"/>
    </source>
</evidence>
<dbReference type="InterPro" id="IPR023765">
    <property type="entry name" value="SBP_5_CS"/>
</dbReference>
<sequence length="547" mass="62166">MSWKKLVLPLLFITLIAAFLTGCGAKEEATAPAGGEQQSAAEEMVLRYNLATEPETLDPALATGQPELTAINAFFEGLTRLDESYEPQPAMAESWDISEDGLVYTFHLRDGIKWTNGDPVTAYDFEYAWKRVLNPDTAADYAYMLWYIKNAEKYTSGEVSADEVGIKAIDEKTLEVTLEAPAPYFLSLTAFPTYFPVHKATVEADPDGWAGEAETIVSNGPFKLIKWEHKNVLELVPNENYWDRETVKLDKLVFYTVEEESTELAMFETGDLDILDNPPLEEMDRLKNEGLVIGSDLAVYYYMFNVEKEPFDDPRVRRAFAMAIERQALIDAVTKAGQRPAYAFVPYGIINPVTGKDFREEGGDYFTEDIEEAKRLLAEAGYPDGKGLPPIEILYNTSEGHKKIAEAIQQMWRKNLGVENVTLRNEEWGVYLESRDQGNFQVARAGWAADYLDPMTFLDMWLKDGGNNNTNWWDPEYEDLITTAKSTGDQKVRFEAMHKAEEILMRDMPIAPIYFYTDPYLMKDYVKGVVKLPFGPEMEFKHAYIEK</sequence>
<dbReference type="Gene3D" id="3.90.76.10">
    <property type="entry name" value="Dipeptide-binding Protein, Domain 1"/>
    <property type="match status" value="1"/>
</dbReference>
<dbReference type="GO" id="GO:0043190">
    <property type="term" value="C:ATP-binding cassette (ABC) transporter complex"/>
    <property type="evidence" value="ECO:0007669"/>
    <property type="project" value="InterPro"/>
</dbReference>
<keyword evidence="8" id="KW-1185">Reference proteome</keyword>
<dbReference type="GO" id="GO:0015833">
    <property type="term" value="P:peptide transport"/>
    <property type="evidence" value="ECO:0007669"/>
    <property type="project" value="TreeGrafter"/>
</dbReference>
<reference evidence="8" key="1">
    <citation type="journal article" date="2017" name="Appl. Environ. Microbiol.">
        <title>Genomic analysis of Calderihabitans maritimus KKC1, a thermophilic hydrogenogenic carboxydotrophic bacterium isolated from marine sediment.</title>
        <authorList>
            <person name="Omae K."/>
            <person name="Yoneda Y."/>
            <person name="Fukuyama Y."/>
            <person name="Yoshida T."/>
            <person name="Sako Y."/>
        </authorList>
    </citation>
    <scope>NUCLEOTIDE SEQUENCE [LARGE SCALE GENOMIC DNA]</scope>
    <source>
        <strain evidence="8">KKC1</strain>
    </source>
</reference>
<feature type="signal peptide" evidence="5">
    <location>
        <begin position="1"/>
        <end position="25"/>
    </location>
</feature>
<dbReference type="Gene3D" id="3.10.105.10">
    <property type="entry name" value="Dipeptide-binding Protein, Domain 3"/>
    <property type="match status" value="1"/>
</dbReference>
<evidence type="ECO:0000259" key="6">
    <source>
        <dbReference type="Pfam" id="PF00496"/>
    </source>
</evidence>
<evidence type="ECO:0000256" key="2">
    <source>
        <dbReference type="ARBA" id="ARBA00005695"/>
    </source>
</evidence>
<keyword evidence="3" id="KW-0813">Transport</keyword>
<evidence type="ECO:0000256" key="1">
    <source>
        <dbReference type="ARBA" id="ARBA00004193"/>
    </source>
</evidence>
<dbReference type="PROSITE" id="PS01040">
    <property type="entry name" value="SBP_BACTERIAL_5"/>
    <property type="match status" value="1"/>
</dbReference>
<dbReference type="FunFam" id="3.90.76.10:FF:000001">
    <property type="entry name" value="Oligopeptide ABC transporter substrate-binding protein"/>
    <property type="match status" value="1"/>
</dbReference>
<dbReference type="InterPro" id="IPR030678">
    <property type="entry name" value="Peptide/Ni-bd"/>
</dbReference>
<comment type="subcellular location">
    <subcellularLocation>
        <location evidence="1">Cell membrane</location>
        <topology evidence="1">Lipid-anchor</topology>
    </subcellularLocation>
</comment>
<evidence type="ECO:0000256" key="4">
    <source>
        <dbReference type="ARBA" id="ARBA00022729"/>
    </source>
</evidence>
<dbReference type="Proteomes" id="UP000197032">
    <property type="component" value="Unassembled WGS sequence"/>
</dbReference>
<keyword evidence="4 5" id="KW-0732">Signal</keyword>
<protein>
    <recommendedName>
        <fullName evidence="6">Solute-binding protein family 5 domain-containing protein</fullName>
    </recommendedName>
</protein>
<dbReference type="Gene3D" id="3.40.190.10">
    <property type="entry name" value="Periplasmic binding protein-like II"/>
    <property type="match status" value="1"/>
</dbReference>
<dbReference type="InterPro" id="IPR039424">
    <property type="entry name" value="SBP_5"/>
</dbReference>
<feature type="chain" id="PRO_5012825792" description="Solute-binding protein family 5 domain-containing protein" evidence="5">
    <location>
        <begin position="26"/>
        <end position="547"/>
    </location>
</feature>
<dbReference type="PANTHER" id="PTHR30290">
    <property type="entry name" value="PERIPLASMIC BINDING COMPONENT OF ABC TRANSPORTER"/>
    <property type="match status" value="1"/>
</dbReference>
<evidence type="ECO:0000256" key="3">
    <source>
        <dbReference type="ARBA" id="ARBA00022448"/>
    </source>
</evidence>
<dbReference type="GO" id="GO:0030288">
    <property type="term" value="C:outer membrane-bounded periplasmic space"/>
    <property type="evidence" value="ECO:0007669"/>
    <property type="project" value="UniProtKB-ARBA"/>
</dbReference>
<gene>
    <name evidence="7" type="ORF">KKC1_20090</name>
</gene>
<dbReference type="AlphaFoldDB" id="A0A1Z5HU54"/>
<dbReference type="OrthoDB" id="9801912at2"/>
<dbReference type="PIRSF" id="PIRSF002741">
    <property type="entry name" value="MppA"/>
    <property type="match status" value="1"/>
</dbReference>
<comment type="similarity">
    <text evidence="2">Belongs to the bacterial solute-binding protein 5 family.</text>
</comment>
<organism evidence="7 8">
    <name type="scientific">Calderihabitans maritimus</name>
    <dbReference type="NCBI Taxonomy" id="1246530"/>
    <lineage>
        <taxon>Bacteria</taxon>
        <taxon>Bacillati</taxon>
        <taxon>Bacillota</taxon>
        <taxon>Clostridia</taxon>
        <taxon>Neomoorellales</taxon>
        <taxon>Calderihabitantaceae</taxon>
        <taxon>Calderihabitans</taxon>
    </lineage>
</organism>
<evidence type="ECO:0000313" key="8">
    <source>
        <dbReference type="Proteomes" id="UP000197032"/>
    </source>
</evidence>
<dbReference type="GO" id="GO:1904680">
    <property type="term" value="F:peptide transmembrane transporter activity"/>
    <property type="evidence" value="ECO:0007669"/>
    <property type="project" value="TreeGrafter"/>
</dbReference>
<name>A0A1Z5HU54_9FIRM</name>
<evidence type="ECO:0000256" key="5">
    <source>
        <dbReference type="SAM" id="SignalP"/>
    </source>
</evidence>
<dbReference type="Pfam" id="PF00496">
    <property type="entry name" value="SBP_bac_5"/>
    <property type="match status" value="1"/>
</dbReference>
<dbReference type="PANTHER" id="PTHR30290:SF79">
    <property type="entry name" value="DIPEPTIDE-BINDING PROTEIN DPPE"/>
    <property type="match status" value="1"/>
</dbReference>
<proteinExistence type="inferred from homology"/>
<dbReference type="InterPro" id="IPR000914">
    <property type="entry name" value="SBP_5_dom"/>
</dbReference>
<dbReference type="EMBL" id="BDGJ01000101">
    <property type="protein sequence ID" value="GAW92861.1"/>
    <property type="molecule type" value="Genomic_DNA"/>
</dbReference>
<dbReference type="RefSeq" id="WP_088554123.1">
    <property type="nucleotide sequence ID" value="NZ_BDGJ01000101.1"/>
</dbReference>
<feature type="domain" description="Solute-binding protein family 5" evidence="6">
    <location>
        <begin position="86"/>
        <end position="469"/>
    </location>
</feature>
<dbReference type="SUPFAM" id="SSF53850">
    <property type="entry name" value="Periplasmic binding protein-like II"/>
    <property type="match status" value="1"/>
</dbReference>
<dbReference type="FunFam" id="3.10.105.10:FF:000001">
    <property type="entry name" value="Oligopeptide ABC transporter, oligopeptide-binding protein"/>
    <property type="match status" value="1"/>
</dbReference>
<dbReference type="PROSITE" id="PS51257">
    <property type="entry name" value="PROKAR_LIPOPROTEIN"/>
    <property type="match status" value="1"/>
</dbReference>
<comment type="caution">
    <text evidence="7">The sequence shown here is derived from an EMBL/GenBank/DDBJ whole genome shotgun (WGS) entry which is preliminary data.</text>
</comment>